<keyword evidence="2" id="KW-1185">Reference proteome</keyword>
<reference evidence="1" key="1">
    <citation type="submission" date="2017-05" db="EMBL/GenBank/DDBJ databases">
        <title>Complete and WGS of Bordetella genogroups.</title>
        <authorList>
            <person name="Spilker T."/>
            <person name="Lipuma J."/>
        </authorList>
    </citation>
    <scope>NUCLEOTIDE SEQUENCE</scope>
    <source>
        <strain evidence="1">AU21707</strain>
    </source>
</reference>
<evidence type="ECO:0000313" key="2">
    <source>
        <dbReference type="Proteomes" id="UP000216857"/>
    </source>
</evidence>
<dbReference type="EMBL" id="NEVJ01000003">
    <property type="protein sequence ID" value="OZI20062.1"/>
    <property type="molecule type" value="Genomic_DNA"/>
</dbReference>
<proteinExistence type="predicted"/>
<comment type="caution">
    <text evidence="1">The sequence shown here is derived from an EMBL/GenBank/DDBJ whole genome shotgun (WGS) entry which is preliminary data.</text>
</comment>
<name>A0A261R5Z4_9BORD</name>
<sequence length="59" mass="6369">MQVKTIHRLSPEAYRALEKLLAGSASAVVTSQTTDLQAGDMLGVQRVLKALRDGFVVEV</sequence>
<accession>A0A261R5Z4</accession>
<protein>
    <submittedName>
        <fullName evidence="1">Uncharacterized protein</fullName>
    </submittedName>
</protein>
<dbReference type="Proteomes" id="UP000216857">
    <property type="component" value="Unassembled WGS sequence"/>
</dbReference>
<dbReference type="RefSeq" id="WP_094848675.1">
    <property type="nucleotide sequence ID" value="NZ_NEVJ01000003.1"/>
</dbReference>
<organism evidence="1 2">
    <name type="scientific">Bordetella genomosp. 9</name>
    <dbReference type="NCBI Taxonomy" id="1416803"/>
    <lineage>
        <taxon>Bacteria</taxon>
        <taxon>Pseudomonadati</taxon>
        <taxon>Pseudomonadota</taxon>
        <taxon>Betaproteobacteria</taxon>
        <taxon>Burkholderiales</taxon>
        <taxon>Alcaligenaceae</taxon>
        <taxon>Bordetella</taxon>
    </lineage>
</organism>
<dbReference type="AlphaFoldDB" id="A0A261R5Z4"/>
<evidence type="ECO:0000313" key="1">
    <source>
        <dbReference type="EMBL" id="OZI20062.1"/>
    </source>
</evidence>
<gene>
    <name evidence="1" type="ORF">CAL26_21140</name>
</gene>